<sequence length="89" mass="10346">MTVLLDLTSQRRDADIWAYICTNMDVLQQTYHRVDDWVRRLSRTRYAVLVGVVSAVGVWIVSLFTNSLNLFYAIALGISNILVFYWFNP</sequence>
<dbReference type="Proteomes" id="UP000030710">
    <property type="component" value="Unassembled WGS sequence"/>
</dbReference>
<accession>U1ND48</accession>
<dbReference type="EMBL" id="KE356561">
    <property type="protein sequence ID" value="ERG94638.1"/>
    <property type="molecule type" value="Genomic_DNA"/>
</dbReference>
<evidence type="ECO:0000313" key="3">
    <source>
        <dbReference type="Proteomes" id="UP000030710"/>
    </source>
</evidence>
<keyword evidence="1" id="KW-0812">Transmembrane</keyword>
<evidence type="ECO:0000313" key="2">
    <source>
        <dbReference type="EMBL" id="ERG94638.1"/>
    </source>
</evidence>
<name>U1ND48_9EURY</name>
<evidence type="ECO:0000256" key="1">
    <source>
        <dbReference type="SAM" id="Phobius"/>
    </source>
</evidence>
<dbReference type="HOGENOM" id="CLU_2678828_0_0_2"/>
<keyword evidence="1" id="KW-0472">Membrane</keyword>
<dbReference type="AlphaFoldDB" id="U1ND48"/>
<feature type="transmembrane region" description="Helical" evidence="1">
    <location>
        <begin position="70"/>
        <end position="87"/>
    </location>
</feature>
<feature type="transmembrane region" description="Helical" evidence="1">
    <location>
        <begin position="46"/>
        <end position="64"/>
    </location>
</feature>
<reference evidence="2 3" key="1">
    <citation type="journal article" date="2013" name="PLoS ONE">
        <title>Assembly-driven community genomics of a hypersaline microbial ecosystem.</title>
        <authorList>
            <person name="Podell S."/>
            <person name="Ugalde J.A."/>
            <person name="Narasingarao P."/>
            <person name="Banfield J.F."/>
            <person name="Heidelberg K.B."/>
            <person name="Allen E.E."/>
        </authorList>
    </citation>
    <scope>NUCLEOTIDE SEQUENCE [LARGE SCALE GENOMIC DNA]</scope>
    <source>
        <strain evidence="3">J07HQW2</strain>
    </source>
</reference>
<protein>
    <submittedName>
        <fullName evidence="2">Uncharacterized protein</fullName>
    </submittedName>
</protein>
<keyword evidence="1" id="KW-1133">Transmembrane helix</keyword>
<gene>
    <name evidence="2" type="ORF">J07HQW2_01074</name>
</gene>
<organism evidence="2 3">
    <name type="scientific">Haloquadratum walsbyi J07HQW2</name>
    <dbReference type="NCBI Taxonomy" id="1238425"/>
    <lineage>
        <taxon>Archaea</taxon>
        <taxon>Methanobacteriati</taxon>
        <taxon>Methanobacteriota</taxon>
        <taxon>Stenosarchaea group</taxon>
        <taxon>Halobacteria</taxon>
        <taxon>Halobacteriales</taxon>
        <taxon>Haloferacaceae</taxon>
        <taxon>Haloquadratum</taxon>
    </lineage>
</organism>
<proteinExistence type="predicted"/>